<gene>
    <name evidence="6" type="ORF">C0Q70_16255</name>
</gene>
<evidence type="ECO:0000256" key="3">
    <source>
        <dbReference type="ARBA" id="ARBA00023157"/>
    </source>
</evidence>
<feature type="compositionally biased region" description="Basic and acidic residues" evidence="4">
    <location>
        <begin position="153"/>
        <end position="168"/>
    </location>
</feature>
<evidence type="ECO:0000256" key="1">
    <source>
        <dbReference type="ARBA" id="ARBA00004613"/>
    </source>
</evidence>
<organism evidence="6 7">
    <name type="scientific">Pomacea canaliculata</name>
    <name type="common">Golden apple snail</name>
    <dbReference type="NCBI Taxonomy" id="400727"/>
    <lineage>
        <taxon>Eukaryota</taxon>
        <taxon>Metazoa</taxon>
        <taxon>Spiralia</taxon>
        <taxon>Lophotrochozoa</taxon>
        <taxon>Mollusca</taxon>
        <taxon>Gastropoda</taxon>
        <taxon>Caenogastropoda</taxon>
        <taxon>Architaenioglossa</taxon>
        <taxon>Ampullarioidea</taxon>
        <taxon>Ampullariidae</taxon>
        <taxon>Pomacea</taxon>
    </lineage>
</organism>
<accession>A0A2T7NP98</accession>
<evidence type="ECO:0000313" key="6">
    <source>
        <dbReference type="EMBL" id="PVD22994.1"/>
    </source>
</evidence>
<protein>
    <recommendedName>
        <fullName evidence="5">Pacifastin domain-containing protein</fullName>
    </recommendedName>
</protein>
<evidence type="ECO:0000256" key="2">
    <source>
        <dbReference type="ARBA" id="ARBA00022525"/>
    </source>
</evidence>
<dbReference type="GO" id="GO:0005576">
    <property type="term" value="C:extracellular region"/>
    <property type="evidence" value="ECO:0007669"/>
    <property type="project" value="UniProtKB-SubCell"/>
</dbReference>
<evidence type="ECO:0000259" key="5">
    <source>
        <dbReference type="PROSITE" id="PS51446"/>
    </source>
</evidence>
<evidence type="ECO:0000256" key="4">
    <source>
        <dbReference type="SAM" id="MobiDB-lite"/>
    </source>
</evidence>
<dbReference type="Proteomes" id="UP000245119">
    <property type="component" value="Linkage Group LG10"/>
</dbReference>
<name>A0A2T7NP98_POMCA</name>
<proteinExistence type="predicted"/>
<feature type="compositionally biased region" description="Basic and acidic residues" evidence="4">
    <location>
        <begin position="116"/>
        <end position="142"/>
    </location>
</feature>
<dbReference type="GO" id="GO:0030414">
    <property type="term" value="F:peptidase inhibitor activity"/>
    <property type="evidence" value="ECO:0007669"/>
    <property type="project" value="InterPro"/>
</dbReference>
<dbReference type="InterPro" id="IPR008037">
    <property type="entry name" value="Pacifastin_dom"/>
</dbReference>
<feature type="compositionally biased region" description="Low complexity" evidence="4">
    <location>
        <begin position="59"/>
        <end position="89"/>
    </location>
</feature>
<reference evidence="6 7" key="1">
    <citation type="submission" date="2018-04" db="EMBL/GenBank/DDBJ databases">
        <title>The genome of golden apple snail Pomacea canaliculata provides insight into stress tolerance and invasive adaptation.</title>
        <authorList>
            <person name="Liu C."/>
            <person name="Liu B."/>
            <person name="Ren Y."/>
            <person name="Zhang Y."/>
            <person name="Wang H."/>
            <person name="Li S."/>
            <person name="Jiang F."/>
            <person name="Yin L."/>
            <person name="Zhang G."/>
            <person name="Qian W."/>
            <person name="Fan W."/>
        </authorList>
    </citation>
    <scope>NUCLEOTIDE SEQUENCE [LARGE SCALE GENOMIC DNA]</scope>
    <source>
        <strain evidence="6">SZHN2017</strain>
        <tissue evidence="6">Muscle</tissue>
    </source>
</reference>
<sequence>MDCETGHAWEEGCSICTCRVDPVVFCQRTRDCRYGNLAASSTEVDFDHYLPLDIDDDSSPSPTEPSTTSSTTSTSTTTSAATSRAPATSCTPGTHWREGCARCHCSDTGHEITCSRRDCSEPHSSDELQNHRHHPHDDRDHQPQLTPHHTSHKRNDKDAGDRHEEVKQDNAVAVAKPSAIPRRPMGPIMVPPPIPNTDMPIYYPVPSKEGPCGKFKPGDKFWKDCNLCFCTNKGPKCTAKNCR</sequence>
<evidence type="ECO:0000313" key="7">
    <source>
        <dbReference type="Proteomes" id="UP000245119"/>
    </source>
</evidence>
<keyword evidence="3" id="KW-1015">Disulfide bond</keyword>
<dbReference type="InterPro" id="IPR036201">
    <property type="entry name" value="Pacifastin_dom_sf"/>
</dbReference>
<feature type="region of interest" description="Disordered" evidence="4">
    <location>
        <begin position="51"/>
        <end position="93"/>
    </location>
</feature>
<keyword evidence="2" id="KW-0964">Secreted</keyword>
<comment type="subcellular location">
    <subcellularLocation>
        <location evidence="1">Secreted</location>
    </subcellularLocation>
</comment>
<feature type="domain" description="Pacifastin" evidence="5">
    <location>
        <begin position="87"/>
        <end position="122"/>
    </location>
</feature>
<comment type="caution">
    <text evidence="6">The sequence shown here is derived from an EMBL/GenBank/DDBJ whole genome shotgun (WGS) entry which is preliminary data.</text>
</comment>
<feature type="region of interest" description="Disordered" evidence="4">
    <location>
        <begin position="116"/>
        <end position="178"/>
    </location>
</feature>
<dbReference type="SUPFAM" id="SSF57283">
    <property type="entry name" value="PMP inhibitors"/>
    <property type="match status" value="1"/>
</dbReference>
<dbReference type="PROSITE" id="PS51446">
    <property type="entry name" value="PACIFASTIN"/>
    <property type="match status" value="1"/>
</dbReference>
<keyword evidence="7" id="KW-1185">Reference proteome</keyword>
<dbReference type="EMBL" id="PZQS01000010">
    <property type="protein sequence ID" value="PVD22994.1"/>
    <property type="molecule type" value="Genomic_DNA"/>
</dbReference>
<dbReference type="AlphaFoldDB" id="A0A2T7NP98"/>
<dbReference type="Pfam" id="PF05375">
    <property type="entry name" value="Pacifastin_I"/>
    <property type="match status" value="1"/>
</dbReference>